<reference evidence="2" key="1">
    <citation type="submission" date="2020-10" db="EMBL/GenBank/DDBJ databases">
        <authorList>
            <person name="Gilroy R."/>
        </authorList>
    </citation>
    <scope>NUCLEOTIDE SEQUENCE</scope>
    <source>
        <strain evidence="2">ChiGjej1B1-1684</strain>
    </source>
</reference>
<dbReference type="Proteomes" id="UP000824118">
    <property type="component" value="Unassembled WGS sequence"/>
</dbReference>
<proteinExistence type="predicted"/>
<dbReference type="Pfam" id="PF05437">
    <property type="entry name" value="AzlD"/>
    <property type="match status" value="1"/>
</dbReference>
<feature type="transmembrane region" description="Helical" evidence="1">
    <location>
        <begin position="39"/>
        <end position="58"/>
    </location>
</feature>
<protein>
    <submittedName>
        <fullName evidence="2">AzlD domain-containing protein</fullName>
    </submittedName>
</protein>
<keyword evidence="1" id="KW-0472">Membrane</keyword>
<evidence type="ECO:0000313" key="3">
    <source>
        <dbReference type="Proteomes" id="UP000824118"/>
    </source>
</evidence>
<sequence length="111" mass="12180">MTQTAVQSVITLLIIAAVTFVLRALPFMLFRGSKPVPPFISYLGKVLPFAVIGMLVVYCLKDVSFVSGTYGLPELIAIVVIVILHKWKHNLLLSVGGGTVLYMLLVQFVFI</sequence>
<dbReference type="EMBL" id="DVNG01000104">
    <property type="protein sequence ID" value="HIU50722.1"/>
    <property type="molecule type" value="Genomic_DNA"/>
</dbReference>
<dbReference type="InterPro" id="IPR008407">
    <property type="entry name" value="Brnchd-chn_aa_trnsp_AzlD"/>
</dbReference>
<accession>A0A9D1S8S1</accession>
<gene>
    <name evidence="2" type="ORF">IAD22_06895</name>
</gene>
<feature type="transmembrane region" description="Helical" evidence="1">
    <location>
        <begin position="6"/>
        <end position="27"/>
    </location>
</feature>
<feature type="transmembrane region" description="Helical" evidence="1">
    <location>
        <begin position="64"/>
        <end position="84"/>
    </location>
</feature>
<feature type="transmembrane region" description="Helical" evidence="1">
    <location>
        <begin position="91"/>
        <end position="110"/>
    </location>
</feature>
<keyword evidence="1" id="KW-0812">Transmembrane</keyword>
<organism evidence="2 3">
    <name type="scientific">Candidatus Limousia pullorum</name>
    <dbReference type="NCBI Taxonomy" id="2840860"/>
    <lineage>
        <taxon>Bacteria</taxon>
        <taxon>Bacillati</taxon>
        <taxon>Bacillota</taxon>
        <taxon>Clostridia</taxon>
        <taxon>Eubacteriales</taxon>
        <taxon>Oscillospiraceae</taxon>
        <taxon>Oscillospiraceae incertae sedis</taxon>
        <taxon>Candidatus Limousia</taxon>
    </lineage>
</organism>
<name>A0A9D1S8S1_9FIRM</name>
<dbReference type="AlphaFoldDB" id="A0A9D1S8S1"/>
<evidence type="ECO:0000313" key="2">
    <source>
        <dbReference type="EMBL" id="HIU50722.1"/>
    </source>
</evidence>
<evidence type="ECO:0000256" key="1">
    <source>
        <dbReference type="SAM" id="Phobius"/>
    </source>
</evidence>
<dbReference type="PIRSF" id="PIRSF003203">
    <property type="entry name" value="AzlD"/>
    <property type="match status" value="1"/>
</dbReference>
<keyword evidence="1" id="KW-1133">Transmembrane helix</keyword>
<reference evidence="2" key="2">
    <citation type="journal article" date="2021" name="PeerJ">
        <title>Extensive microbial diversity within the chicken gut microbiome revealed by metagenomics and culture.</title>
        <authorList>
            <person name="Gilroy R."/>
            <person name="Ravi A."/>
            <person name="Getino M."/>
            <person name="Pursley I."/>
            <person name="Horton D.L."/>
            <person name="Alikhan N.F."/>
            <person name="Baker D."/>
            <person name="Gharbi K."/>
            <person name="Hall N."/>
            <person name="Watson M."/>
            <person name="Adriaenssens E.M."/>
            <person name="Foster-Nyarko E."/>
            <person name="Jarju S."/>
            <person name="Secka A."/>
            <person name="Antonio M."/>
            <person name="Oren A."/>
            <person name="Chaudhuri R.R."/>
            <person name="La Ragione R."/>
            <person name="Hildebrand F."/>
            <person name="Pallen M.J."/>
        </authorList>
    </citation>
    <scope>NUCLEOTIDE SEQUENCE</scope>
    <source>
        <strain evidence="2">ChiGjej1B1-1684</strain>
    </source>
</reference>
<comment type="caution">
    <text evidence="2">The sequence shown here is derived from an EMBL/GenBank/DDBJ whole genome shotgun (WGS) entry which is preliminary data.</text>
</comment>